<comment type="caution">
    <text evidence="1">The sequence shown here is derived from an EMBL/GenBank/DDBJ whole genome shotgun (WGS) entry which is preliminary data.</text>
</comment>
<evidence type="ECO:0000313" key="2">
    <source>
        <dbReference type="Proteomes" id="UP000032049"/>
    </source>
</evidence>
<protein>
    <submittedName>
        <fullName evidence="1">Uncharacterized protein</fullName>
    </submittedName>
</protein>
<proteinExistence type="predicted"/>
<dbReference type="Proteomes" id="UP000032049">
    <property type="component" value="Unassembled WGS sequence"/>
</dbReference>
<dbReference type="RefSeq" id="WP_041882546.1">
    <property type="nucleotide sequence ID" value="NZ_JXRA01000054.1"/>
</dbReference>
<reference evidence="1 2" key="1">
    <citation type="submission" date="2015-01" db="EMBL/GenBank/DDBJ databases">
        <title>Draft genome sequence of Pedobacter sp. NL19 isolated from sludge of an effluent treatment pond in an abandoned uranium mine.</title>
        <authorList>
            <person name="Santos T."/>
            <person name="Caetano T."/>
            <person name="Covas C."/>
            <person name="Cruz A."/>
            <person name="Mendo S."/>
        </authorList>
    </citation>
    <scope>NUCLEOTIDE SEQUENCE [LARGE SCALE GENOMIC DNA]</scope>
    <source>
        <strain evidence="1 2">NL19</strain>
    </source>
</reference>
<sequence>MIDETDPAKTMIYPILVHTDLTLEAYGVNNFINERFSNLLTNTEIPIHLIKKVVLINIDTLIQLQDYFASSQLKLATCINAYIEYISKNNAISANFPFDEFIKHYLGKKNKKKESLPQKILWT</sequence>
<organism evidence="1 2">
    <name type="scientific">Pedobacter lusitanus</name>
    <dbReference type="NCBI Taxonomy" id="1503925"/>
    <lineage>
        <taxon>Bacteria</taxon>
        <taxon>Pseudomonadati</taxon>
        <taxon>Bacteroidota</taxon>
        <taxon>Sphingobacteriia</taxon>
        <taxon>Sphingobacteriales</taxon>
        <taxon>Sphingobacteriaceae</taxon>
        <taxon>Pedobacter</taxon>
    </lineage>
</organism>
<gene>
    <name evidence="1" type="ORF">TH53_12820</name>
</gene>
<keyword evidence="2" id="KW-1185">Reference proteome</keyword>
<name>A0A0D0FWF2_9SPHI</name>
<dbReference type="STRING" id="1503925.TH53_12820"/>
<dbReference type="AlphaFoldDB" id="A0A0D0FWF2"/>
<dbReference type="EMBL" id="JXRA01000054">
    <property type="protein sequence ID" value="KIO76799.1"/>
    <property type="molecule type" value="Genomic_DNA"/>
</dbReference>
<evidence type="ECO:0000313" key="1">
    <source>
        <dbReference type="EMBL" id="KIO76799.1"/>
    </source>
</evidence>
<accession>A0A0D0FWF2</accession>